<organism evidence="1 2">
    <name type="scientific">Pseudofrankia inefficax (strain DSM 45817 / CECT 9037 / DDB 130130 / EuI1c)</name>
    <name type="common">Frankia inefficax</name>
    <dbReference type="NCBI Taxonomy" id="298654"/>
    <lineage>
        <taxon>Bacteria</taxon>
        <taxon>Bacillati</taxon>
        <taxon>Actinomycetota</taxon>
        <taxon>Actinomycetes</taxon>
        <taxon>Frankiales</taxon>
        <taxon>Frankiaceae</taxon>
        <taxon>Pseudofrankia</taxon>
    </lineage>
</organism>
<dbReference type="AlphaFoldDB" id="E3IU17"/>
<dbReference type="eggNOG" id="COG2984">
    <property type="taxonomic scope" value="Bacteria"/>
</dbReference>
<proteinExistence type="predicted"/>
<dbReference type="InterPro" id="IPR007487">
    <property type="entry name" value="ABC_transpt-TYRBP-like"/>
</dbReference>
<dbReference type="SUPFAM" id="SSF53822">
    <property type="entry name" value="Periplasmic binding protein-like I"/>
    <property type="match status" value="1"/>
</dbReference>
<reference evidence="1 2" key="1">
    <citation type="submission" date="2010-10" db="EMBL/GenBank/DDBJ databases">
        <title>Complete sequence of Frankia sp. EuI1c.</title>
        <authorList>
            <consortium name="US DOE Joint Genome Institute"/>
            <person name="Lucas S."/>
            <person name="Copeland A."/>
            <person name="Lapidus A."/>
            <person name="Cheng J.-F."/>
            <person name="Bruce D."/>
            <person name="Goodwin L."/>
            <person name="Pitluck S."/>
            <person name="Chertkov O."/>
            <person name="Detter J.C."/>
            <person name="Han C."/>
            <person name="Tapia R."/>
            <person name="Land M."/>
            <person name="Hauser L."/>
            <person name="Jeffries C."/>
            <person name="Kyrpides N."/>
            <person name="Ivanova N."/>
            <person name="Mikhailova N."/>
            <person name="Beauchemin N."/>
            <person name="Sen A."/>
            <person name="Sur S.A."/>
            <person name="Gtari M."/>
            <person name="Wall L."/>
            <person name="Tisa L."/>
            <person name="Woyke T."/>
        </authorList>
    </citation>
    <scope>NUCLEOTIDE SEQUENCE [LARGE SCALE GENOMIC DNA]</scope>
    <source>
        <strain evidence="2">DSM 45817 / CECT 9037 / EuI1c</strain>
    </source>
</reference>
<dbReference type="STRING" id="298654.FraEuI1c_3197"/>
<dbReference type="Proteomes" id="UP000002484">
    <property type="component" value="Chromosome"/>
</dbReference>
<keyword evidence="2" id="KW-1185">Reference proteome</keyword>
<dbReference type="CDD" id="cd06325">
    <property type="entry name" value="PBP1_ABC_unchar_transporter"/>
    <property type="match status" value="1"/>
</dbReference>
<dbReference type="PANTHER" id="PTHR35271:SF1">
    <property type="entry name" value="ABC TRANSPORTER, SUBSTRATE-BINDING LIPOPROTEIN"/>
    <property type="match status" value="1"/>
</dbReference>
<name>E3IU17_PSEI1</name>
<dbReference type="OrthoDB" id="9776955at2"/>
<protein>
    <recommendedName>
        <fullName evidence="3">ABC transporter substrate binding protein</fullName>
    </recommendedName>
</protein>
<dbReference type="EMBL" id="CP002299">
    <property type="protein sequence ID" value="ADP81210.1"/>
    <property type="molecule type" value="Genomic_DNA"/>
</dbReference>
<gene>
    <name evidence="1" type="ordered locus">FraEuI1c_3197</name>
</gene>
<dbReference type="Gene3D" id="3.40.50.2300">
    <property type="match status" value="2"/>
</dbReference>
<sequence length="331" mass="33158" precursor="true">MKLGATRRRRMAGALLGAIGMIGVIAGCGSSSGSATSSSAGSGTVKVNIFEVAQADVVTTLETAFKKELTAKLAGRTVSYSVSNANGDPSLIQSIARNLSRSNSSLIAVIGTPAVIAMAQQDKTHPIIALAMGDPVGGKVADSLDHPGRNVTGTIDFVDPAKLLGELAKVTPAPRRIGTIYDPSNENSQVWVAQLRTAIKARPGLSLVEATVAGAGDVQSAARSLVGRTDTILVGPDAAVASGIAAVGAVALSNKIPLYLTSGDATTSGVLATLGPSYANLGSQGADVAVKVLDGAQPAVTPFGRPGALEWDVNHSTLGALGVTVPSAAMG</sequence>
<dbReference type="HOGENOM" id="CLU_058196_0_0_11"/>
<dbReference type="PANTHER" id="PTHR35271">
    <property type="entry name" value="ABC TRANSPORTER, SUBSTRATE-BINDING LIPOPROTEIN-RELATED"/>
    <property type="match status" value="1"/>
</dbReference>
<evidence type="ECO:0000313" key="2">
    <source>
        <dbReference type="Proteomes" id="UP000002484"/>
    </source>
</evidence>
<evidence type="ECO:0008006" key="3">
    <source>
        <dbReference type="Google" id="ProtNLM"/>
    </source>
</evidence>
<dbReference type="InterPro" id="IPR028082">
    <property type="entry name" value="Peripla_BP_I"/>
</dbReference>
<dbReference type="RefSeq" id="WP_013424328.1">
    <property type="nucleotide sequence ID" value="NC_014666.1"/>
</dbReference>
<dbReference type="Pfam" id="PF04392">
    <property type="entry name" value="ABC_sub_bind"/>
    <property type="match status" value="1"/>
</dbReference>
<accession>E3IU17</accession>
<dbReference type="KEGG" id="fri:FraEuI1c_3197"/>
<dbReference type="PROSITE" id="PS51257">
    <property type="entry name" value="PROKAR_LIPOPROTEIN"/>
    <property type="match status" value="1"/>
</dbReference>
<evidence type="ECO:0000313" key="1">
    <source>
        <dbReference type="EMBL" id="ADP81210.1"/>
    </source>
</evidence>
<dbReference type="InParanoid" id="E3IU17"/>